<dbReference type="AlphaFoldDB" id="A0A1I1XBR5"/>
<dbReference type="RefSeq" id="WP_026634231.1">
    <property type="nucleotide sequence ID" value="NZ_FONH01000001.1"/>
</dbReference>
<protein>
    <submittedName>
        <fullName evidence="2">DNA/RNA non-specific endonuclease</fullName>
    </submittedName>
</protein>
<sequence length="201" mass="22320">MPKKQNSNWTWSFVKDGNANVGRINYAASTRQEYGAFKTKANLARGVPRFGHRQKNYPAAQGGGIRKTYVSASLRRRMPRAKRADLAPIGVLNPAFAPPGGGHKSHLVPDIFGGPSNAHNLINETKRINTSGHKRIENRIGRLIEAVTAANDKSPTAKRGGLVMREEFDQQGRPTGRTYMVSVKNRANNTRTYHKLTFTRL</sequence>
<evidence type="ECO:0000313" key="2">
    <source>
        <dbReference type="EMBL" id="SFE04782.1"/>
    </source>
</evidence>
<evidence type="ECO:0000259" key="1">
    <source>
        <dbReference type="Pfam" id="PF13930"/>
    </source>
</evidence>
<feature type="domain" description="Type VII secretion system protein EssD-like" evidence="1">
    <location>
        <begin position="66"/>
        <end position="145"/>
    </location>
</feature>
<dbReference type="EMBL" id="FONH01000001">
    <property type="protein sequence ID" value="SFE04782.1"/>
    <property type="molecule type" value="Genomic_DNA"/>
</dbReference>
<dbReference type="Pfam" id="PF13930">
    <property type="entry name" value="Endonuclea_NS_2"/>
    <property type="match status" value="1"/>
</dbReference>
<keyword evidence="2" id="KW-0540">Nuclease</keyword>
<dbReference type="Proteomes" id="UP000199477">
    <property type="component" value="Unassembled WGS sequence"/>
</dbReference>
<organism evidence="2 3">
    <name type="scientific">Dyella marensis</name>
    <dbReference type="NCBI Taxonomy" id="500610"/>
    <lineage>
        <taxon>Bacteria</taxon>
        <taxon>Pseudomonadati</taxon>
        <taxon>Pseudomonadota</taxon>
        <taxon>Gammaproteobacteria</taxon>
        <taxon>Lysobacterales</taxon>
        <taxon>Rhodanobacteraceae</taxon>
        <taxon>Dyella</taxon>
    </lineage>
</organism>
<proteinExistence type="predicted"/>
<reference evidence="3" key="1">
    <citation type="submission" date="2016-10" db="EMBL/GenBank/DDBJ databases">
        <authorList>
            <person name="Varghese N."/>
            <person name="Submissions S."/>
        </authorList>
    </citation>
    <scope>NUCLEOTIDE SEQUENCE [LARGE SCALE GENOMIC DNA]</scope>
    <source>
        <strain evidence="3">UNC178MFTsu3.1</strain>
    </source>
</reference>
<keyword evidence="2" id="KW-0255">Endonuclease</keyword>
<keyword evidence="2" id="KW-0378">Hydrolase</keyword>
<gene>
    <name evidence="2" type="ORF">SAMN02799615_00189</name>
</gene>
<accession>A0A1I1XBR5</accession>
<keyword evidence="3" id="KW-1185">Reference proteome</keyword>
<dbReference type="GO" id="GO:0004519">
    <property type="term" value="F:endonuclease activity"/>
    <property type="evidence" value="ECO:0007669"/>
    <property type="project" value="UniProtKB-KW"/>
</dbReference>
<dbReference type="STRING" id="500610.SAMN02799615_00189"/>
<name>A0A1I1XBR5_9GAMM</name>
<dbReference type="InterPro" id="IPR044927">
    <property type="entry name" value="Endonuclea_NS_2"/>
</dbReference>
<evidence type="ECO:0000313" key="3">
    <source>
        <dbReference type="Proteomes" id="UP000199477"/>
    </source>
</evidence>